<dbReference type="Gene3D" id="3.20.20.190">
    <property type="entry name" value="Phosphatidylinositol (PI) phosphodiesterase"/>
    <property type="match status" value="1"/>
</dbReference>
<sequence>MSEHTQIHSPPQERDSSTKSPAPTSGLPQIISHRGYKGKFPENTLAAVQGAVQAGTHALEIDLHLSRDGVLVLSHVSTNPPKHTPVTMHIQY</sequence>
<gene>
    <name evidence="3" type="ORF">PENSUB_6134</name>
</gene>
<protein>
    <recommendedName>
        <fullName evidence="2">GP-PDE domain-containing protein</fullName>
    </recommendedName>
</protein>
<dbReference type="GO" id="GO:0008081">
    <property type="term" value="F:phosphoric diester hydrolase activity"/>
    <property type="evidence" value="ECO:0007669"/>
    <property type="project" value="InterPro"/>
</dbReference>
<feature type="compositionally biased region" description="Basic and acidic residues" evidence="1">
    <location>
        <begin position="1"/>
        <end position="17"/>
    </location>
</feature>
<feature type="domain" description="GP-PDE" evidence="2">
    <location>
        <begin position="28"/>
        <end position="92"/>
    </location>
</feature>
<organism evidence="3 4">
    <name type="scientific">Penicillium subrubescens</name>
    <dbReference type="NCBI Taxonomy" id="1316194"/>
    <lineage>
        <taxon>Eukaryota</taxon>
        <taxon>Fungi</taxon>
        <taxon>Dikarya</taxon>
        <taxon>Ascomycota</taxon>
        <taxon>Pezizomycotina</taxon>
        <taxon>Eurotiomycetes</taxon>
        <taxon>Eurotiomycetidae</taxon>
        <taxon>Eurotiales</taxon>
        <taxon>Aspergillaceae</taxon>
        <taxon>Penicillium</taxon>
    </lineage>
</organism>
<dbReference type="EMBL" id="MNBE01000585">
    <property type="protein sequence ID" value="OKP06951.1"/>
    <property type="molecule type" value="Genomic_DNA"/>
</dbReference>
<dbReference type="STRING" id="1316194.A0A1Q5U399"/>
<dbReference type="PROSITE" id="PS51704">
    <property type="entry name" value="GP_PDE"/>
    <property type="match status" value="1"/>
</dbReference>
<feature type="compositionally biased region" description="Polar residues" evidence="1">
    <location>
        <begin position="18"/>
        <end position="27"/>
    </location>
</feature>
<dbReference type="Pfam" id="PF03009">
    <property type="entry name" value="GDPD"/>
    <property type="match status" value="1"/>
</dbReference>
<dbReference type="InterPro" id="IPR017946">
    <property type="entry name" value="PLC-like_Pdiesterase_TIM-brl"/>
</dbReference>
<proteinExistence type="predicted"/>
<evidence type="ECO:0000313" key="3">
    <source>
        <dbReference type="EMBL" id="OKP06951.1"/>
    </source>
</evidence>
<evidence type="ECO:0000259" key="2">
    <source>
        <dbReference type="PROSITE" id="PS51704"/>
    </source>
</evidence>
<dbReference type="SUPFAM" id="SSF51695">
    <property type="entry name" value="PLC-like phosphodiesterases"/>
    <property type="match status" value="1"/>
</dbReference>
<dbReference type="AlphaFoldDB" id="A0A1Q5U399"/>
<evidence type="ECO:0000313" key="4">
    <source>
        <dbReference type="Proteomes" id="UP000186955"/>
    </source>
</evidence>
<dbReference type="GO" id="GO:0006629">
    <property type="term" value="P:lipid metabolic process"/>
    <property type="evidence" value="ECO:0007669"/>
    <property type="project" value="InterPro"/>
</dbReference>
<reference evidence="3 4" key="1">
    <citation type="submission" date="2016-10" db="EMBL/GenBank/DDBJ databases">
        <title>Genome sequence of the ascomycete fungus Penicillium subrubescens.</title>
        <authorList>
            <person name="De Vries R.P."/>
            <person name="Peng M."/>
            <person name="Dilokpimol A."/>
            <person name="Hilden K."/>
            <person name="Makela M.R."/>
            <person name="Grigoriev I."/>
            <person name="Riley R."/>
            <person name="Granchi Z."/>
        </authorList>
    </citation>
    <scope>NUCLEOTIDE SEQUENCE [LARGE SCALE GENOMIC DNA]</scope>
    <source>
        <strain evidence="3 4">CBS 132785</strain>
    </source>
</reference>
<name>A0A1Q5U399_9EURO</name>
<feature type="region of interest" description="Disordered" evidence="1">
    <location>
        <begin position="1"/>
        <end position="35"/>
    </location>
</feature>
<dbReference type="PANTHER" id="PTHR46211:SF14">
    <property type="entry name" value="GLYCEROPHOSPHODIESTER PHOSPHODIESTERASE"/>
    <property type="match status" value="1"/>
</dbReference>
<dbReference type="Proteomes" id="UP000186955">
    <property type="component" value="Unassembled WGS sequence"/>
</dbReference>
<dbReference type="PANTHER" id="PTHR46211">
    <property type="entry name" value="GLYCEROPHOSPHORYL DIESTER PHOSPHODIESTERASE"/>
    <property type="match status" value="1"/>
</dbReference>
<dbReference type="InterPro" id="IPR030395">
    <property type="entry name" value="GP_PDE_dom"/>
</dbReference>
<evidence type="ECO:0000256" key="1">
    <source>
        <dbReference type="SAM" id="MobiDB-lite"/>
    </source>
</evidence>
<keyword evidence="4" id="KW-1185">Reference proteome</keyword>
<comment type="caution">
    <text evidence="3">The sequence shown here is derived from an EMBL/GenBank/DDBJ whole genome shotgun (WGS) entry which is preliminary data.</text>
</comment>
<accession>A0A1Q5U399</accession>